<sequence>MVPAEQRFVITSLLGEAEEQLQRCRGGRHMLEDLSRGTGLLDQVLLRVTVAAVNAAVPLEEVDRWVRLSEAEAVKVLGTYRDTDGE</sequence>
<dbReference type="Proteomes" id="UP000195880">
    <property type="component" value="Chromosome"/>
</dbReference>
<keyword evidence="2" id="KW-1185">Reference proteome</keyword>
<evidence type="ECO:0000313" key="1">
    <source>
        <dbReference type="EMBL" id="ARX80637.1"/>
    </source>
</evidence>
<dbReference type="AlphaFoldDB" id="A0A1Z1W2K2"/>
<evidence type="ECO:0000313" key="2">
    <source>
        <dbReference type="Proteomes" id="UP000195880"/>
    </source>
</evidence>
<reference evidence="1 2" key="1">
    <citation type="submission" date="2017-05" db="EMBL/GenBank/DDBJ databases">
        <title>Streptomyces alboflavus Genome sequencing and assembly.</title>
        <authorList>
            <person name="Wang Y."/>
            <person name="Du B."/>
            <person name="Ding Y."/>
            <person name="Liu H."/>
            <person name="Hou Q."/>
            <person name="Liu K."/>
            <person name="Wang C."/>
            <person name="Yao L."/>
        </authorList>
    </citation>
    <scope>NUCLEOTIDE SEQUENCE [LARGE SCALE GENOMIC DNA]</scope>
    <source>
        <strain evidence="1 2">MDJK44</strain>
    </source>
</reference>
<dbReference type="KEGG" id="salf:SMD44_00035"/>
<name>A0A1Z1W2K2_9ACTN</name>
<proteinExistence type="predicted"/>
<organism evidence="1 2">
    <name type="scientific">Streptomyces alboflavus</name>
    <dbReference type="NCBI Taxonomy" id="67267"/>
    <lineage>
        <taxon>Bacteria</taxon>
        <taxon>Bacillati</taxon>
        <taxon>Actinomycetota</taxon>
        <taxon>Actinomycetes</taxon>
        <taxon>Kitasatosporales</taxon>
        <taxon>Streptomycetaceae</taxon>
        <taxon>Streptomyces</taxon>
    </lineage>
</organism>
<protein>
    <submittedName>
        <fullName evidence="1">Uncharacterized protein</fullName>
    </submittedName>
</protein>
<gene>
    <name evidence="1" type="ORF">SMD44_00035</name>
</gene>
<accession>A0A1Z1W2K2</accession>
<dbReference type="EMBL" id="CP021748">
    <property type="protein sequence ID" value="ARX80637.1"/>
    <property type="molecule type" value="Genomic_DNA"/>
</dbReference>